<reference evidence="1" key="1">
    <citation type="submission" date="2020-04" db="EMBL/GenBank/DDBJ databases">
        <authorList>
            <person name="Chiriac C."/>
            <person name="Salcher M."/>
            <person name="Ghai R."/>
            <person name="Kavagutti S V."/>
        </authorList>
    </citation>
    <scope>NUCLEOTIDE SEQUENCE</scope>
</reference>
<name>A0A6J5M839_9CAUD</name>
<proteinExistence type="predicted"/>
<protein>
    <submittedName>
        <fullName evidence="1">Uncharacterized protein</fullName>
    </submittedName>
</protein>
<accession>A0A6J5M839</accession>
<dbReference type="EMBL" id="LR796388">
    <property type="protein sequence ID" value="CAB4141256.1"/>
    <property type="molecule type" value="Genomic_DNA"/>
</dbReference>
<evidence type="ECO:0000313" key="1">
    <source>
        <dbReference type="EMBL" id="CAB4141256.1"/>
    </source>
</evidence>
<sequence length="312" mass="36158">MEKKLLSFKHFLTEAKEVIDLRHKDFRQDSNVDPKLKKMTDYISVKDGFYWSYYNAILILSSHEDQYTSGALFYAQQHDQNPSNLSAIKSPATSQIEKSWNQLSGLVDYKNKTVSISKEYSGNSQRQRTVSNIKEFQQAFQSLMKYGVREDFKVKGAPPHIPKTVKDVLLLKNPLDTLLSPTEKIVMYHGTSQSRWEIIKQKGLLPRSIDSNRQFKDDVYNDLIPNYSEKNVYLSTTKKTADFYAKRQAKKDESDPIVLKIELPDNSKLIPDDRFVQRKNLSYDFKSFKSSLTELGEFAYRGIIPPKFIKPV</sequence>
<gene>
    <name evidence="1" type="ORF">UFOVP410_95</name>
</gene>
<organism evidence="1">
    <name type="scientific">uncultured Caudovirales phage</name>
    <dbReference type="NCBI Taxonomy" id="2100421"/>
    <lineage>
        <taxon>Viruses</taxon>
        <taxon>Duplodnaviria</taxon>
        <taxon>Heunggongvirae</taxon>
        <taxon>Uroviricota</taxon>
        <taxon>Caudoviricetes</taxon>
        <taxon>Peduoviridae</taxon>
        <taxon>Maltschvirus</taxon>
        <taxon>Maltschvirus maltsch</taxon>
    </lineage>
</organism>